<dbReference type="Proteomes" id="UP000298652">
    <property type="component" value="Chromosome 3"/>
</dbReference>
<accession>A0A4U6V8F2</accession>
<proteinExistence type="predicted"/>
<protein>
    <submittedName>
        <fullName evidence="1">Uncharacterized protein</fullName>
    </submittedName>
</protein>
<gene>
    <name evidence="1" type="ORF">SEVIR_3G047632v2</name>
</gene>
<evidence type="ECO:0000313" key="1">
    <source>
        <dbReference type="EMBL" id="TKW24364.1"/>
    </source>
</evidence>
<reference evidence="1" key="1">
    <citation type="submission" date="2019-03" db="EMBL/GenBank/DDBJ databases">
        <title>WGS assembly of Setaria viridis.</title>
        <authorList>
            <person name="Huang P."/>
            <person name="Jenkins J."/>
            <person name="Grimwood J."/>
            <person name="Barry K."/>
            <person name="Healey A."/>
            <person name="Mamidi S."/>
            <person name="Sreedasyam A."/>
            <person name="Shu S."/>
            <person name="Feldman M."/>
            <person name="Wu J."/>
            <person name="Yu Y."/>
            <person name="Chen C."/>
            <person name="Johnson J."/>
            <person name="Rokhsar D."/>
            <person name="Baxter I."/>
            <person name="Schmutz J."/>
            <person name="Brutnell T."/>
            <person name="Kellogg E."/>
        </authorList>
    </citation>
    <scope>NUCLEOTIDE SEQUENCE [LARGE SCALE GENOMIC DNA]</scope>
</reference>
<name>A0A4U6V8F2_SETVI</name>
<dbReference type="AlphaFoldDB" id="A0A4U6V8F2"/>
<keyword evidence="2" id="KW-1185">Reference proteome</keyword>
<dbReference type="Gramene" id="TKW24364">
    <property type="protein sequence ID" value="TKW24364"/>
    <property type="gene ID" value="SEVIR_3G047632v2"/>
</dbReference>
<evidence type="ECO:0000313" key="2">
    <source>
        <dbReference type="Proteomes" id="UP000298652"/>
    </source>
</evidence>
<sequence>MTTRRLGCRGDGAAVDKYVDLATLCSGFKRRAQIQAWGASPPDVLARCSGSGLWRASLRLSSKPWCDGAYLGLWRAATITGFLRQLLRWRNPGMESGSRGCRDPKGSFCCYSCF</sequence>
<organism evidence="1 2">
    <name type="scientific">Setaria viridis</name>
    <name type="common">Green bristlegrass</name>
    <name type="synonym">Setaria italica subsp. viridis</name>
    <dbReference type="NCBI Taxonomy" id="4556"/>
    <lineage>
        <taxon>Eukaryota</taxon>
        <taxon>Viridiplantae</taxon>
        <taxon>Streptophyta</taxon>
        <taxon>Embryophyta</taxon>
        <taxon>Tracheophyta</taxon>
        <taxon>Spermatophyta</taxon>
        <taxon>Magnoliopsida</taxon>
        <taxon>Liliopsida</taxon>
        <taxon>Poales</taxon>
        <taxon>Poaceae</taxon>
        <taxon>PACMAD clade</taxon>
        <taxon>Panicoideae</taxon>
        <taxon>Panicodae</taxon>
        <taxon>Paniceae</taxon>
        <taxon>Cenchrinae</taxon>
        <taxon>Setaria</taxon>
    </lineage>
</organism>
<dbReference type="EMBL" id="CM016554">
    <property type="protein sequence ID" value="TKW24364.1"/>
    <property type="molecule type" value="Genomic_DNA"/>
</dbReference>